<comment type="caution">
    <text evidence="1">The sequence shown here is derived from an EMBL/GenBank/DDBJ whole genome shotgun (WGS) entry which is preliminary data.</text>
</comment>
<dbReference type="Proteomes" id="UP000195062">
    <property type="component" value="Unassembled WGS sequence"/>
</dbReference>
<sequence length="75" mass="8181">MPSSVTATKRRPATSVVPVWSQPRLPCRVDPVSPVWKANQPMTTVARKPAGTTYPFAPNVRIAMSAKLSPLRPAR</sequence>
<organism evidence="1 2">
    <name type="scientific">Clavibacter michiganensis subsp. michiganensis</name>
    <dbReference type="NCBI Taxonomy" id="33013"/>
    <lineage>
        <taxon>Bacteria</taxon>
        <taxon>Bacillati</taxon>
        <taxon>Actinomycetota</taxon>
        <taxon>Actinomycetes</taxon>
        <taxon>Micrococcales</taxon>
        <taxon>Microbacteriaceae</taxon>
        <taxon>Clavibacter</taxon>
    </lineage>
</organism>
<accession>A0A251XL87</accession>
<evidence type="ECO:0000313" key="1">
    <source>
        <dbReference type="EMBL" id="OUE04245.1"/>
    </source>
</evidence>
<dbReference type="AlphaFoldDB" id="A0A251XL87"/>
<gene>
    <name evidence="1" type="ORF">CMMCAS07_04815</name>
</gene>
<keyword evidence="2" id="KW-1185">Reference proteome</keyword>
<name>A0A251XL87_CLAMM</name>
<evidence type="ECO:0000313" key="2">
    <source>
        <dbReference type="Proteomes" id="UP000195062"/>
    </source>
</evidence>
<protein>
    <submittedName>
        <fullName evidence="1">Uncharacterized protein</fullName>
    </submittedName>
</protein>
<proteinExistence type="predicted"/>
<dbReference type="EMBL" id="MDHH01000001">
    <property type="protein sequence ID" value="OUE04245.1"/>
    <property type="molecule type" value="Genomic_DNA"/>
</dbReference>
<reference evidence="1 2" key="1">
    <citation type="submission" date="2016-08" db="EMBL/GenBank/DDBJ databases">
        <title>Genome sequence of Clavibacter michiganensis subsp. michiganensis strain CASJ007.</title>
        <authorList>
            <person name="Thapa S.P."/>
            <person name="Coaker G."/>
        </authorList>
    </citation>
    <scope>NUCLEOTIDE SEQUENCE [LARGE SCALE GENOMIC DNA]</scope>
    <source>
        <strain evidence="1">CASJ007</strain>
    </source>
</reference>